<feature type="domain" description="BD-FAE-like" evidence="2">
    <location>
        <begin position="58"/>
        <end position="252"/>
    </location>
</feature>
<reference evidence="3" key="1">
    <citation type="journal article" date="2014" name="Int. J. Syst. Evol. Microbiol.">
        <title>Complete genome sequence of Corynebacterium casei LMG S-19264T (=DSM 44701T), isolated from a smear-ripened cheese.</title>
        <authorList>
            <consortium name="US DOE Joint Genome Institute (JGI-PGF)"/>
            <person name="Walter F."/>
            <person name="Albersmeier A."/>
            <person name="Kalinowski J."/>
            <person name="Ruckert C."/>
        </authorList>
    </citation>
    <scope>NUCLEOTIDE SEQUENCE</scope>
    <source>
        <strain evidence="3">CGMCC 1.15958</strain>
    </source>
</reference>
<gene>
    <name evidence="3" type="ORF">GCM10011514_43970</name>
</gene>
<dbReference type="EMBL" id="BMKK01000011">
    <property type="protein sequence ID" value="GGD75206.1"/>
    <property type="molecule type" value="Genomic_DNA"/>
</dbReference>
<sequence length="289" mass="33046">MRTYFIIGFMLLLSSCDSIDVVPLFNKNYSIRGEESVDIEYEVKKNEKYGDNELQNYDIYLPKNQPTKVPVIVLLHGGGWSEGDKGFINPIVENLRQKRTKCAIVNANYRLTFQKGITYQQQIEDIGLLLRKLQKDAKSLNITPKFFLLGISAGGHLAMLYSYTADNKNLVEVVGGISSPADLTSERLRQGRMNNDIIKLVGQPFSEETIDEYRSASPVFQIRKTSPATILFYGGSDTTVPPEQGEKMQQKLQEMSSKHEYHFYPEQYHEWGKISETLDKMLEFADKYL</sequence>
<dbReference type="InterPro" id="IPR050300">
    <property type="entry name" value="GDXG_lipolytic_enzyme"/>
</dbReference>
<evidence type="ECO:0000259" key="2">
    <source>
        <dbReference type="Pfam" id="PF20434"/>
    </source>
</evidence>
<dbReference type="SUPFAM" id="SSF53474">
    <property type="entry name" value="alpha/beta-Hydrolases"/>
    <property type="match status" value="1"/>
</dbReference>
<keyword evidence="1" id="KW-0378">Hydrolase</keyword>
<evidence type="ECO:0000313" key="3">
    <source>
        <dbReference type="EMBL" id="GGD75206.1"/>
    </source>
</evidence>
<keyword evidence="4" id="KW-1185">Reference proteome</keyword>
<dbReference type="Pfam" id="PF20434">
    <property type="entry name" value="BD-FAE"/>
    <property type="match status" value="1"/>
</dbReference>
<name>A0A917DWT3_9BACT</name>
<dbReference type="InterPro" id="IPR029058">
    <property type="entry name" value="AB_hydrolase_fold"/>
</dbReference>
<dbReference type="PROSITE" id="PS51257">
    <property type="entry name" value="PROKAR_LIPOPROTEIN"/>
    <property type="match status" value="1"/>
</dbReference>
<proteinExistence type="predicted"/>
<dbReference type="PANTHER" id="PTHR48081">
    <property type="entry name" value="AB HYDROLASE SUPERFAMILY PROTEIN C4A8.06C"/>
    <property type="match status" value="1"/>
</dbReference>
<dbReference type="AlphaFoldDB" id="A0A917DWT3"/>
<protein>
    <recommendedName>
        <fullName evidence="2">BD-FAE-like domain-containing protein</fullName>
    </recommendedName>
</protein>
<organism evidence="3 4">
    <name type="scientific">Emticicia aquatilis</name>
    <dbReference type="NCBI Taxonomy" id="1537369"/>
    <lineage>
        <taxon>Bacteria</taxon>
        <taxon>Pseudomonadati</taxon>
        <taxon>Bacteroidota</taxon>
        <taxon>Cytophagia</taxon>
        <taxon>Cytophagales</taxon>
        <taxon>Leadbetterellaceae</taxon>
        <taxon>Emticicia</taxon>
    </lineage>
</organism>
<reference evidence="3" key="2">
    <citation type="submission" date="2020-09" db="EMBL/GenBank/DDBJ databases">
        <authorList>
            <person name="Sun Q."/>
            <person name="Zhou Y."/>
        </authorList>
    </citation>
    <scope>NUCLEOTIDE SEQUENCE</scope>
    <source>
        <strain evidence="3">CGMCC 1.15958</strain>
    </source>
</reference>
<dbReference type="Proteomes" id="UP000609064">
    <property type="component" value="Unassembled WGS sequence"/>
</dbReference>
<accession>A0A917DWT3</accession>
<dbReference type="Gene3D" id="3.40.50.1820">
    <property type="entry name" value="alpha/beta hydrolase"/>
    <property type="match status" value="1"/>
</dbReference>
<evidence type="ECO:0000256" key="1">
    <source>
        <dbReference type="ARBA" id="ARBA00022801"/>
    </source>
</evidence>
<dbReference type="PANTHER" id="PTHR48081:SF33">
    <property type="entry name" value="KYNURENINE FORMAMIDASE"/>
    <property type="match status" value="1"/>
</dbReference>
<dbReference type="InterPro" id="IPR049492">
    <property type="entry name" value="BD-FAE-like_dom"/>
</dbReference>
<evidence type="ECO:0000313" key="4">
    <source>
        <dbReference type="Proteomes" id="UP000609064"/>
    </source>
</evidence>
<comment type="caution">
    <text evidence="3">The sequence shown here is derived from an EMBL/GenBank/DDBJ whole genome shotgun (WGS) entry which is preliminary data.</text>
</comment>
<dbReference type="GO" id="GO:0016787">
    <property type="term" value="F:hydrolase activity"/>
    <property type="evidence" value="ECO:0007669"/>
    <property type="project" value="UniProtKB-KW"/>
</dbReference>
<dbReference type="RefSeq" id="WP_188769472.1">
    <property type="nucleotide sequence ID" value="NZ_BMKK01000011.1"/>
</dbReference>